<evidence type="ECO:0000313" key="3">
    <source>
        <dbReference type="EMBL" id="KAL2913134.1"/>
    </source>
</evidence>
<feature type="chain" id="PRO_5046263827" evidence="2">
    <location>
        <begin position="27"/>
        <end position="373"/>
    </location>
</feature>
<keyword evidence="2" id="KW-0732">Signal</keyword>
<protein>
    <submittedName>
        <fullName evidence="3">Uncharacterized protein</fullName>
    </submittedName>
</protein>
<evidence type="ECO:0000256" key="2">
    <source>
        <dbReference type="SAM" id="SignalP"/>
    </source>
</evidence>
<evidence type="ECO:0000256" key="1">
    <source>
        <dbReference type="SAM" id="MobiDB-lite"/>
    </source>
</evidence>
<feature type="compositionally biased region" description="Acidic residues" evidence="1">
    <location>
        <begin position="157"/>
        <end position="166"/>
    </location>
</feature>
<organism evidence="3 4">
    <name type="scientific">Polyrhizophydium stewartii</name>
    <dbReference type="NCBI Taxonomy" id="2732419"/>
    <lineage>
        <taxon>Eukaryota</taxon>
        <taxon>Fungi</taxon>
        <taxon>Fungi incertae sedis</taxon>
        <taxon>Chytridiomycota</taxon>
        <taxon>Chytridiomycota incertae sedis</taxon>
        <taxon>Chytridiomycetes</taxon>
        <taxon>Rhizophydiales</taxon>
        <taxon>Rhizophydiales incertae sedis</taxon>
        <taxon>Polyrhizophydium</taxon>
    </lineage>
</organism>
<sequence length="373" mass="38415">MIPSAKAFRRGLVVAFGVLVQPLADSTLPPVPCAVDRPTPTLASSAALATAPPAAVVLQPVLAPSRPLCGAAVLDDSEPLAVATTPVVLAGLNRLNRMLVPDGGLVQAALELTAQLPTFNVPLPAAVVGVVVLHLLAVGLMTKRLPPLPPTPRLDDADCAEADSDDSQSSAHLTAVVEPRVDASSCATDTASLISTVGCDLVFPVDTGAGFGFRLAKPAARAEPAPLGTCRRRLDRLWRRLAAAADAAASAAASTSASFSAAAAALGALSEVPLAAGPAPRFVPPAHAIWTHYLPGARRKARPTRRETRPRWTSVHSQRRARSTAASPPASAGVRPGHGDDGVETLCRRLLMVLSRLARQSKAPLGESHQGGL</sequence>
<proteinExistence type="predicted"/>
<feature type="compositionally biased region" description="Low complexity" evidence="1">
    <location>
        <begin position="323"/>
        <end position="332"/>
    </location>
</feature>
<evidence type="ECO:0000313" key="4">
    <source>
        <dbReference type="Proteomes" id="UP001527925"/>
    </source>
</evidence>
<feature type="region of interest" description="Disordered" evidence="1">
    <location>
        <begin position="147"/>
        <end position="172"/>
    </location>
</feature>
<keyword evidence="4" id="KW-1185">Reference proteome</keyword>
<feature type="region of interest" description="Disordered" evidence="1">
    <location>
        <begin position="297"/>
        <end position="340"/>
    </location>
</feature>
<name>A0ABR4N0T8_9FUNG</name>
<comment type="caution">
    <text evidence="3">The sequence shown here is derived from an EMBL/GenBank/DDBJ whole genome shotgun (WGS) entry which is preliminary data.</text>
</comment>
<dbReference type="Proteomes" id="UP001527925">
    <property type="component" value="Unassembled WGS sequence"/>
</dbReference>
<gene>
    <name evidence="3" type="ORF">HK105_207372</name>
</gene>
<reference evidence="3 4" key="1">
    <citation type="submission" date="2023-09" db="EMBL/GenBank/DDBJ databases">
        <title>Pangenome analysis of Batrachochytrium dendrobatidis and related Chytrids.</title>
        <authorList>
            <person name="Yacoub M.N."/>
            <person name="Stajich J.E."/>
            <person name="James T.Y."/>
        </authorList>
    </citation>
    <scope>NUCLEOTIDE SEQUENCE [LARGE SCALE GENOMIC DNA]</scope>
    <source>
        <strain evidence="3 4">JEL0888</strain>
    </source>
</reference>
<dbReference type="EMBL" id="JADGIZ020000051">
    <property type="protein sequence ID" value="KAL2913134.1"/>
    <property type="molecule type" value="Genomic_DNA"/>
</dbReference>
<feature type="signal peptide" evidence="2">
    <location>
        <begin position="1"/>
        <end position="26"/>
    </location>
</feature>
<accession>A0ABR4N0T8</accession>